<dbReference type="InterPro" id="IPR001509">
    <property type="entry name" value="Epimerase_deHydtase"/>
</dbReference>
<dbReference type="STRING" id="1428628.WN71_018295"/>
<accession>A0A1J4NZ58</accession>
<evidence type="ECO:0000313" key="3">
    <source>
        <dbReference type="Proteomes" id="UP000034196"/>
    </source>
</evidence>
<dbReference type="InterPro" id="IPR036291">
    <property type="entry name" value="NAD(P)-bd_dom_sf"/>
</dbReference>
<dbReference type="EMBL" id="LAVA02000039">
    <property type="protein sequence ID" value="OIJ66462.1"/>
    <property type="molecule type" value="Genomic_DNA"/>
</dbReference>
<dbReference type="Gene3D" id="3.40.50.720">
    <property type="entry name" value="NAD(P)-binding Rossmann-like Domain"/>
    <property type="match status" value="1"/>
</dbReference>
<comment type="caution">
    <text evidence="2">The sequence shown here is derived from an EMBL/GenBank/DDBJ whole genome shotgun (WGS) entry which is preliminary data.</text>
</comment>
<organism evidence="2 3">
    <name type="scientific">Streptomyces mangrovisoli</name>
    <dbReference type="NCBI Taxonomy" id="1428628"/>
    <lineage>
        <taxon>Bacteria</taxon>
        <taxon>Bacillati</taxon>
        <taxon>Actinomycetota</taxon>
        <taxon>Actinomycetes</taxon>
        <taxon>Kitasatosporales</taxon>
        <taxon>Streptomycetaceae</taxon>
        <taxon>Streptomyces</taxon>
    </lineage>
</organism>
<dbReference type="AlphaFoldDB" id="A0A1J4NZ58"/>
<dbReference type="Pfam" id="PF01370">
    <property type="entry name" value="Epimerase"/>
    <property type="match status" value="1"/>
</dbReference>
<reference evidence="2" key="1">
    <citation type="submission" date="2016-10" db="EMBL/GenBank/DDBJ databases">
        <title>Genome sequence of Streptomyces mangrovisoli MUSC 149.</title>
        <authorList>
            <person name="Lee L.-H."/>
            <person name="Ser H.-L."/>
        </authorList>
    </citation>
    <scope>NUCLEOTIDE SEQUENCE [LARGE SCALE GENOMIC DNA]</scope>
    <source>
        <strain evidence="2">MUSC 149</strain>
    </source>
</reference>
<dbReference type="SUPFAM" id="SSF51735">
    <property type="entry name" value="NAD(P)-binding Rossmann-fold domains"/>
    <property type="match status" value="1"/>
</dbReference>
<dbReference type="RefSeq" id="WP_046582819.1">
    <property type="nucleotide sequence ID" value="NZ_LAVA02000039.1"/>
</dbReference>
<gene>
    <name evidence="2" type="ORF">WN71_018295</name>
</gene>
<dbReference type="OrthoDB" id="9809586at2"/>
<dbReference type="Proteomes" id="UP000034196">
    <property type="component" value="Unassembled WGS sequence"/>
</dbReference>
<dbReference type="InterPro" id="IPR050177">
    <property type="entry name" value="Lipid_A_modif_metabolic_enz"/>
</dbReference>
<proteinExistence type="predicted"/>
<protein>
    <submittedName>
        <fullName evidence="2">Reductase</fullName>
    </submittedName>
</protein>
<dbReference type="PANTHER" id="PTHR43245">
    <property type="entry name" value="BIFUNCTIONAL POLYMYXIN RESISTANCE PROTEIN ARNA"/>
    <property type="match status" value="1"/>
</dbReference>
<keyword evidence="3" id="KW-1185">Reference proteome</keyword>
<sequence>MPKICVVGGSRYFGKLLVKRLRAAGHEVTVINRGSAAPPAGVEHLVVDRNDEAALAAALAGRAFDVVVDQVCYTPVQAAVAARAFAGRTRRYVMTSTIEVYDPATADLAALPPGTAVPEETVDPAGRTVSLDLPWNDEAFSEAHYAEGKRQAETVLADAAAHSGSTSDTSDTSSFEFASVRSAHVLGGGPREFTGRLAYYTERVSRGEEITVHAKTLPTVFIHYEELAELLAWAATAYFRGPVNACSDGPLDVRDLAAVIGRQAGREPVLRTVRPGETASPFSLDRHYAMSNARAKKLGFPFSHIADWLPGAVDEALGAASPRTVPAASGVTTCRAPQGGHEARS</sequence>
<feature type="domain" description="NAD-dependent epimerase/dehydratase" evidence="1">
    <location>
        <begin position="4"/>
        <end position="242"/>
    </location>
</feature>
<name>A0A1J4NZ58_9ACTN</name>
<evidence type="ECO:0000259" key="1">
    <source>
        <dbReference type="Pfam" id="PF01370"/>
    </source>
</evidence>
<evidence type="ECO:0000313" key="2">
    <source>
        <dbReference type="EMBL" id="OIJ66462.1"/>
    </source>
</evidence>